<feature type="compositionally biased region" description="Basic and acidic residues" evidence="14">
    <location>
        <begin position="16"/>
        <end position="25"/>
    </location>
</feature>
<comment type="similarity">
    <text evidence="2 10 12">Belongs to the GrpE family.</text>
</comment>
<dbReference type="PANTHER" id="PTHR21237:SF23">
    <property type="entry name" value="GRPE PROTEIN HOMOLOG, MITOCHONDRIAL"/>
    <property type="match status" value="1"/>
</dbReference>
<feature type="region of interest" description="Disordered" evidence="14">
    <location>
        <begin position="210"/>
        <end position="232"/>
    </location>
</feature>
<sequence length="232" mass="24360">MTGSEPDNESGADKPFQFRDRRRIDPQTGAVRDPAAATAAAGSAGPFPAAGDPGDPAQAAQPLDVTQDDDRVTLAQLEAAELKGDLQRVSAEYANYRKRVDRDREQVVLAAKSAVVTDFLAVLDDVDRAEAHGDLTGAFKTVADKLGGILGKLGVERVGATGEKFDPALHEAVQFATSDEVTEQTVTGVLRVGYSISGRLVRPAVVVVTGPEHEPDGTGDIDSVTVEQVDPA</sequence>
<gene>
    <name evidence="10" type="primary">grpE</name>
    <name evidence="15" type="ORF">ABLG96_02810</name>
</gene>
<evidence type="ECO:0000313" key="15">
    <source>
        <dbReference type="EMBL" id="XCG64298.1"/>
    </source>
</evidence>
<dbReference type="AlphaFoldDB" id="A0AAU8DR67"/>
<dbReference type="HAMAP" id="MF_01151">
    <property type="entry name" value="GrpE"/>
    <property type="match status" value="1"/>
</dbReference>
<evidence type="ECO:0000256" key="1">
    <source>
        <dbReference type="ARBA" id="ARBA00004496"/>
    </source>
</evidence>
<dbReference type="PRINTS" id="PR00773">
    <property type="entry name" value="GRPEPROTEIN"/>
</dbReference>
<comment type="function">
    <text evidence="7 10 11">Participates actively in the response to hyperosmotic and heat shock by preventing the aggregation of stress-denatured proteins, in association with DnaK and GrpE. It is the nucleotide exchange factor for DnaK and may function as a thermosensor. Unfolded proteins bind initially to DnaJ; upon interaction with the DnaJ-bound protein, DnaK hydrolyzes its bound ATP, resulting in the formation of a stable complex. GrpE releases ADP from DnaK; ATP binding to DnaK triggers the release of the substrate protein, thus completing the reaction cycle. Several rounds of ATP-dependent interactions between DnaJ, DnaK and GrpE are required for fully efficient folding.</text>
</comment>
<dbReference type="FunFam" id="2.30.22.10:FF:000001">
    <property type="entry name" value="Protein GrpE"/>
    <property type="match status" value="1"/>
</dbReference>
<evidence type="ECO:0000256" key="14">
    <source>
        <dbReference type="SAM" id="MobiDB-lite"/>
    </source>
</evidence>
<protein>
    <recommendedName>
        <fullName evidence="8 10">Protein GrpE</fullName>
    </recommendedName>
    <alternativeName>
        <fullName evidence="9 10">HSP-70 cofactor</fullName>
    </alternativeName>
</protein>
<dbReference type="CDD" id="cd00446">
    <property type="entry name" value="GrpE"/>
    <property type="match status" value="1"/>
</dbReference>
<evidence type="ECO:0000256" key="8">
    <source>
        <dbReference type="ARBA" id="ARBA00072274"/>
    </source>
</evidence>
<comment type="subcellular location">
    <subcellularLocation>
        <location evidence="1 10">Cytoplasm</location>
    </subcellularLocation>
</comment>
<keyword evidence="4 10" id="KW-0963">Cytoplasm</keyword>
<dbReference type="EMBL" id="CP159218">
    <property type="protein sequence ID" value="XCG64298.1"/>
    <property type="molecule type" value="Genomic_DNA"/>
</dbReference>
<keyword evidence="13" id="KW-0175">Coiled coil</keyword>
<dbReference type="Gene3D" id="3.90.20.20">
    <property type="match status" value="1"/>
</dbReference>
<evidence type="ECO:0000256" key="9">
    <source>
        <dbReference type="ARBA" id="ARBA00076414"/>
    </source>
</evidence>
<dbReference type="GO" id="GO:0051087">
    <property type="term" value="F:protein-folding chaperone binding"/>
    <property type="evidence" value="ECO:0007669"/>
    <property type="project" value="InterPro"/>
</dbReference>
<evidence type="ECO:0000256" key="2">
    <source>
        <dbReference type="ARBA" id="ARBA00009054"/>
    </source>
</evidence>
<evidence type="ECO:0000256" key="4">
    <source>
        <dbReference type="ARBA" id="ARBA00022490"/>
    </source>
</evidence>
<dbReference type="InterPro" id="IPR013805">
    <property type="entry name" value="GrpE_CC"/>
</dbReference>
<dbReference type="GO" id="GO:0051082">
    <property type="term" value="F:unfolded protein binding"/>
    <property type="evidence" value="ECO:0007669"/>
    <property type="project" value="TreeGrafter"/>
</dbReference>
<keyword evidence="6 10" id="KW-0143">Chaperone</keyword>
<evidence type="ECO:0000256" key="7">
    <source>
        <dbReference type="ARBA" id="ARBA00053401"/>
    </source>
</evidence>
<dbReference type="SUPFAM" id="SSF58014">
    <property type="entry name" value="Coiled-coil domain of nucleotide exchange factor GrpE"/>
    <property type="match status" value="1"/>
</dbReference>
<feature type="region of interest" description="Disordered" evidence="14">
    <location>
        <begin position="1"/>
        <end position="63"/>
    </location>
</feature>
<evidence type="ECO:0000256" key="10">
    <source>
        <dbReference type="HAMAP-Rule" id="MF_01151"/>
    </source>
</evidence>
<evidence type="ECO:0000256" key="11">
    <source>
        <dbReference type="RuleBase" id="RU000639"/>
    </source>
</evidence>
<evidence type="ECO:0000256" key="5">
    <source>
        <dbReference type="ARBA" id="ARBA00023016"/>
    </source>
</evidence>
<comment type="subunit">
    <text evidence="3 10">Homodimer.</text>
</comment>
<dbReference type="Pfam" id="PF01025">
    <property type="entry name" value="GrpE"/>
    <property type="match status" value="1"/>
</dbReference>
<dbReference type="GO" id="GO:0000774">
    <property type="term" value="F:adenyl-nucleotide exchange factor activity"/>
    <property type="evidence" value="ECO:0007669"/>
    <property type="project" value="InterPro"/>
</dbReference>
<dbReference type="InterPro" id="IPR009012">
    <property type="entry name" value="GrpE_head"/>
</dbReference>
<dbReference type="GO" id="GO:0005737">
    <property type="term" value="C:cytoplasm"/>
    <property type="evidence" value="ECO:0007669"/>
    <property type="project" value="UniProtKB-SubCell"/>
</dbReference>
<dbReference type="PROSITE" id="PS01071">
    <property type="entry name" value="GRPE"/>
    <property type="match status" value="1"/>
</dbReference>
<dbReference type="RefSeq" id="WP_353649911.1">
    <property type="nucleotide sequence ID" value="NZ_CP159218.1"/>
</dbReference>
<name>A0AAU8DR67_9ACTN</name>
<feature type="compositionally biased region" description="Low complexity" evidence="14">
    <location>
        <begin position="29"/>
        <end position="60"/>
    </location>
</feature>
<dbReference type="PANTHER" id="PTHR21237">
    <property type="entry name" value="GRPE PROTEIN"/>
    <property type="match status" value="1"/>
</dbReference>
<dbReference type="Gene3D" id="2.30.22.10">
    <property type="entry name" value="Head domain of nucleotide exchange factor GrpE"/>
    <property type="match status" value="1"/>
</dbReference>
<evidence type="ECO:0000256" key="12">
    <source>
        <dbReference type="RuleBase" id="RU004478"/>
    </source>
</evidence>
<dbReference type="SUPFAM" id="SSF51064">
    <property type="entry name" value="Head domain of nucleotide exchange factor GrpE"/>
    <property type="match status" value="1"/>
</dbReference>
<dbReference type="GO" id="GO:0006457">
    <property type="term" value="P:protein folding"/>
    <property type="evidence" value="ECO:0007669"/>
    <property type="project" value="InterPro"/>
</dbReference>
<proteinExistence type="inferred from homology"/>
<dbReference type="InterPro" id="IPR000740">
    <property type="entry name" value="GrpE"/>
</dbReference>
<dbReference type="GO" id="GO:0042803">
    <property type="term" value="F:protein homodimerization activity"/>
    <property type="evidence" value="ECO:0007669"/>
    <property type="project" value="InterPro"/>
</dbReference>
<organism evidence="15">
    <name type="scientific">Nakamurella sp. A5-74</name>
    <dbReference type="NCBI Taxonomy" id="3158264"/>
    <lineage>
        <taxon>Bacteria</taxon>
        <taxon>Bacillati</taxon>
        <taxon>Actinomycetota</taxon>
        <taxon>Actinomycetes</taxon>
        <taxon>Nakamurellales</taxon>
        <taxon>Nakamurellaceae</taxon>
        <taxon>Nakamurella</taxon>
    </lineage>
</organism>
<keyword evidence="5 10" id="KW-0346">Stress response</keyword>
<evidence type="ECO:0000256" key="13">
    <source>
        <dbReference type="SAM" id="Coils"/>
    </source>
</evidence>
<reference evidence="15" key="1">
    <citation type="submission" date="2024-05" db="EMBL/GenBank/DDBJ databases">
        <authorList>
            <person name="Cai S.Y."/>
            <person name="Jin L.M."/>
            <person name="Li H.R."/>
        </authorList>
    </citation>
    <scope>NUCLEOTIDE SEQUENCE</scope>
    <source>
        <strain evidence="15">A5-74</strain>
    </source>
</reference>
<feature type="coiled-coil region" evidence="13">
    <location>
        <begin position="72"/>
        <end position="106"/>
    </location>
</feature>
<accession>A0AAU8DR67</accession>
<evidence type="ECO:0000256" key="6">
    <source>
        <dbReference type="ARBA" id="ARBA00023186"/>
    </source>
</evidence>
<feature type="compositionally biased region" description="Acidic residues" evidence="14">
    <location>
        <begin position="1"/>
        <end position="10"/>
    </location>
</feature>
<evidence type="ECO:0000256" key="3">
    <source>
        <dbReference type="ARBA" id="ARBA00011738"/>
    </source>
</evidence>